<proteinExistence type="predicted"/>
<dbReference type="PROSITE" id="PS00518">
    <property type="entry name" value="ZF_RING_1"/>
    <property type="match status" value="1"/>
</dbReference>
<dbReference type="InterPro" id="IPR018957">
    <property type="entry name" value="Znf_C3HC4_RING-type"/>
</dbReference>
<evidence type="ECO:0000313" key="7">
    <source>
        <dbReference type="Proteomes" id="UP000318582"/>
    </source>
</evidence>
<comment type="caution">
    <text evidence="6">The sequence shown here is derived from an EMBL/GenBank/DDBJ whole genome shotgun (WGS) entry which is preliminary data.</text>
</comment>
<keyword evidence="7" id="KW-1185">Reference proteome</keyword>
<evidence type="ECO:0000259" key="5">
    <source>
        <dbReference type="PROSITE" id="PS50089"/>
    </source>
</evidence>
<dbReference type="GO" id="GO:0008270">
    <property type="term" value="F:zinc ion binding"/>
    <property type="evidence" value="ECO:0007669"/>
    <property type="project" value="UniProtKB-KW"/>
</dbReference>
<feature type="domain" description="RING-type" evidence="5">
    <location>
        <begin position="247"/>
        <end position="296"/>
    </location>
</feature>
<gene>
    <name evidence="6" type="ORF">PhCBS80983_g02686</name>
</gene>
<dbReference type="InterPro" id="IPR013083">
    <property type="entry name" value="Znf_RING/FYVE/PHD"/>
</dbReference>
<dbReference type="STRING" id="109895.A0A507E4S6"/>
<evidence type="ECO:0000256" key="4">
    <source>
        <dbReference type="PROSITE-ProRule" id="PRU00175"/>
    </source>
</evidence>
<dbReference type="PANTHER" id="PTHR23327:SF51">
    <property type="entry name" value="TRANSCRIPTIONAL REGULATOR OF YEAST FORM ADHERENCE 3"/>
    <property type="match status" value="1"/>
</dbReference>
<evidence type="ECO:0000313" key="6">
    <source>
        <dbReference type="EMBL" id="TPX59079.1"/>
    </source>
</evidence>
<protein>
    <recommendedName>
        <fullName evidence="5">RING-type domain-containing protein</fullName>
    </recommendedName>
</protein>
<dbReference type="PROSITE" id="PS50089">
    <property type="entry name" value="ZF_RING_2"/>
    <property type="match status" value="1"/>
</dbReference>
<accession>A0A507E4S6</accession>
<dbReference type="PANTHER" id="PTHR23327">
    <property type="entry name" value="RING FINGER PROTEIN 127"/>
    <property type="match status" value="1"/>
</dbReference>
<evidence type="ECO:0000256" key="1">
    <source>
        <dbReference type="ARBA" id="ARBA00022723"/>
    </source>
</evidence>
<dbReference type="InterPro" id="IPR001841">
    <property type="entry name" value="Znf_RING"/>
</dbReference>
<sequence>MSTNSMFASDVVYKPALVRTHYLGELVDVLRTAKGSEKRDMAEMLVVKVLEKEIDRVFGLAARKSAQLKSDLPSLATRMGHLSSPFHNSQRQMYLIRPFLESFVKDNKELTKRYGVLAGENVEAVDPTISDTDKGGAFEAYLVELKANAKVLSRQCRSNYISDILKALVKMEAEFYLLGRFIVRSSSELLDFIKLIEVLTQNSKWSSALESSCLSRLQRIRTWISESRQSFLTLISGLTPDITDFECAVCLGTMYHPVQLDTCKHRFCRECLHQHERFSAFWAYLYWIDIMCPICRGSYTGRAKMPDRAMNNLLKEYFPREYVDKSKEEFKRKMHRKFIMLIRKRIIWRDSFWES</sequence>
<reference evidence="6 7" key="1">
    <citation type="journal article" date="2019" name="Sci. Rep.">
        <title>Comparative genomics of chytrid fungi reveal insights into the obligate biotrophic and pathogenic lifestyle of Synchytrium endobioticum.</title>
        <authorList>
            <person name="van de Vossenberg B.T.L.H."/>
            <person name="Warris S."/>
            <person name="Nguyen H.D.T."/>
            <person name="van Gent-Pelzer M.P.E."/>
            <person name="Joly D.L."/>
            <person name="van de Geest H.C."/>
            <person name="Bonants P.J.M."/>
            <person name="Smith D.S."/>
            <person name="Levesque C.A."/>
            <person name="van der Lee T.A.J."/>
        </authorList>
    </citation>
    <scope>NUCLEOTIDE SEQUENCE [LARGE SCALE GENOMIC DNA]</scope>
    <source>
        <strain evidence="6 7">CBS 809.83</strain>
    </source>
</reference>
<keyword evidence="3" id="KW-0862">Zinc</keyword>
<dbReference type="AlphaFoldDB" id="A0A507E4S6"/>
<keyword evidence="1" id="KW-0479">Metal-binding</keyword>
<keyword evidence="2 4" id="KW-0863">Zinc-finger</keyword>
<dbReference type="Proteomes" id="UP000318582">
    <property type="component" value="Unassembled WGS sequence"/>
</dbReference>
<dbReference type="SUPFAM" id="SSF57850">
    <property type="entry name" value="RING/U-box"/>
    <property type="match status" value="1"/>
</dbReference>
<dbReference type="InterPro" id="IPR017907">
    <property type="entry name" value="Znf_RING_CS"/>
</dbReference>
<evidence type="ECO:0000256" key="2">
    <source>
        <dbReference type="ARBA" id="ARBA00022771"/>
    </source>
</evidence>
<dbReference type="Gene3D" id="3.30.40.10">
    <property type="entry name" value="Zinc/RING finger domain, C3HC4 (zinc finger)"/>
    <property type="match status" value="1"/>
</dbReference>
<dbReference type="EMBL" id="QEAQ01000029">
    <property type="protein sequence ID" value="TPX59079.1"/>
    <property type="molecule type" value="Genomic_DNA"/>
</dbReference>
<organism evidence="6 7">
    <name type="scientific">Powellomyces hirtus</name>
    <dbReference type="NCBI Taxonomy" id="109895"/>
    <lineage>
        <taxon>Eukaryota</taxon>
        <taxon>Fungi</taxon>
        <taxon>Fungi incertae sedis</taxon>
        <taxon>Chytridiomycota</taxon>
        <taxon>Chytridiomycota incertae sedis</taxon>
        <taxon>Chytridiomycetes</taxon>
        <taxon>Spizellomycetales</taxon>
        <taxon>Powellomycetaceae</taxon>
        <taxon>Powellomyces</taxon>
    </lineage>
</organism>
<dbReference type="SMART" id="SM00184">
    <property type="entry name" value="RING"/>
    <property type="match status" value="1"/>
</dbReference>
<name>A0A507E4S6_9FUNG</name>
<dbReference type="Pfam" id="PF00097">
    <property type="entry name" value="zf-C3HC4"/>
    <property type="match status" value="1"/>
</dbReference>
<evidence type="ECO:0000256" key="3">
    <source>
        <dbReference type="ARBA" id="ARBA00022833"/>
    </source>
</evidence>